<dbReference type="InterPro" id="IPR019775">
    <property type="entry name" value="WD40_repeat_CS"/>
</dbReference>
<organism evidence="7 8">
    <name type="scientific">Dictyobacter kobayashii</name>
    <dbReference type="NCBI Taxonomy" id="2014872"/>
    <lineage>
        <taxon>Bacteria</taxon>
        <taxon>Bacillati</taxon>
        <taxon>Chloroflexota</taxon>
        <taxon>Ktedonobacteria</taxon>
        <taxon>Ktedonobacterales</taxon>
        <taxon>Dictyobacteraceae</taxon>
        <taxon>Dictyobacter</taxon>
    </lineage>
</organism>
<dbReference type="Gene3D" id="1.10.510.10">
    <property type="entry name" value="Transferase(Phosphotransferase) domain 1"/>
    <property type="match status" value="1"/>
</dbReference>
<dbReference type="PROSITE" id="PS50294">
    <property type="entry name" value="WD_REPEATS_REGION"/>
    <property type="match status" value="3"/>
</dbReference>
<dbReference type="GO" id="GO:0004672">
    <property type="term" value="F:protein kinase activity"/>
    <property type="evidence" value="ECO:0007669"/>
    <property type="project" value="InterPro"/>
</dbReference>
<feature type="region of interest" description="Disordered" evidence="4">
    <location>
        <begin position="616"/>
        <end position="639"/>
    </location>
</feature>
<feature type="transmembrane region" description="Helical" evidence="5">
    <location>
        <begin position="373"/>
        <end position="395"/>
    </location>
</feature>
<dbReference type="Proteomes" id="UP000287188">
    <property type="component" value="Unassembled WGS sequence"/>
</dbReference>
<keyword evidence="5" id="KW-0812">Transmembrane</keyword>
<evidence type="ECO:0000256" key="5">
    <source>
        <dbReference type="SAM" id="Phobius"/>
    </source>
</evidence>
<comment type="caution">
    <text evidence="7">The sequence shown here is derived from an EMBL/GenBank/DDBJ whole genome shotgun (WGS) entry which is preliminary data.</text>
</comment>
<dbReference type="CDD" id="cd00200">
    <property type="entry name" value="WD40"/>
    <property type="match status" value="1"/>
</dbReference>
<dbReference type="PROSITE" id="PS50082">
    <property type="entry name" value="WD_REPEATS_2"/>
    <property type="match status" value="4"/>
</dbReference>
<dbReference type="PROSITE" id="PS00678">
    <property type="entry name" value="WD_REPEATS_1"/>
    <property type="match status" value="2"/>
</dbReference>
<dbReference type="PRINTS" id="PR00320">
    <property type="entry name" value="GPROTEINBRPT"/>
</dbReference>
<dbReference type="Pfam" id="PF00400">
    <property type="entry name" value="WD40"/>
    <property type="match status" value="5"/>
</dbReference>
<name>A0A402APY4_9CHLR</name>
<evidence type="ECO:0000256" key="2">
    <source>
        <dbReference type="ARBA" id="ARBA00022737"/>
    </source>
</evidence>
<protein>
    <recommendedName>
        <fullName evidence="6">Protein kinase domain-containing protein</fullName>
    </recommendedName>
</protein>
<gene>
    <name evidence="7" type="ORF">KDK_50230</name>
</gene>
<feature type="repeat" description="WD" evidence="3">
    <location>
        <begin position="603"/>
        <end position="634"/>
    </location>
</feature>
<feature type="compositionally biased region" description="Basic and acidic residues" evidence="4">
    <location>
        <begin position="336"/>
        <end position="347"/>
    </location>
</feature>
<dbReference type="PANTHER" id="PTHR19879">
    <property type="entry name" value="TRANSCRIPTION INITIATION FACTOR TFIID"/>
    <property type="match status" value="1"/>
</dbReference>
<dbReference type="Gene3D" id="2.130.10.10">
    <property type="entry name" value="YVTN repeat-like/Quinoprotein amine dehydrogenase"/>
    <property type="match status" value="3"/>
</dbReference>
<dbReference type="SUPFAM" id="SSF56112">
    <property type="entry name" value="Protein kinase-like (PK-like)"/>
    <property type="match status" value="1"/>
</dbReference>
<keyword evidence="5" id="KW-1133">Transmembrane helix</keyword>
<evidence type="ECO:0000256" key="4">
    <source>
        <dbReference type="SAM" id="MobiDB-lite"/>
    </source>
</evidence>
<reference evidence="8" key="1">
    <citation type="submission" date="2018-12" db="EMBL/GenBank/DDBJ databases">
        <title>Tengunoibacter tsumagoiensis gen. nov., sp. nov., Dictyobacter kobayashii sp. nov., D. alpinus sp. nov., and D. joshuensis sp. nov. and description of Dictyobacteraceae fam. nov. within the order Ktedonobacterales isolated from Tengu-no-mugimeshi.</title>
        <authorList>
            <person name="Wang C.M."/>
            <person name="Zheng Y."/>
            <person name="Sakai Y."/>
            <person name="Toyoda A."/>
            <person name="Minakuchi Y."/>
            <person name="Abe K."/>
            <person name="Yokota A."/>
            <person name="Yabe S."/>
        </authorList>
    </citation>
    <scope>NUCLEOTIDE SEQUENCE [LARGE SCALE GENOMIC DNA]</scope>
    <source>
        <strain evidence="8">Uno11</strain>
    </source>
</reference>
<sequence>MASVKLRCGACGADNQTDATFCYQCGQALSPTATTNSPQTQLLLDDSLLNDRYHILDRAGTGGFGAVYKAADTRFGGRLVAIKEMGQKGLSNQELAEAVEGFKHEALLLAGLHHPHLPRIYDHFSDGGRWYLVMDYIEGETLEAYLEQAPIDPDTGHKKLSVEETLAIGRQLCTVLDYLHTRRPPIIFRDLKPANVMRTSDGHLYLIDFGIARHFKPGQVKDTMPLGSPGYAAPEQYGKGQTTPGDIYSLGVMLHQLLSGQDPTLTPFRMAPLHLTGQPALSRLETLIQQMVDMDEQRRPATAAVVREELGQIAANLTNNRVLYAHPERRNQDIYHAPTDEHEEKRAQAGSRQSMAEPEQRERQRPRGPSRRTFIIGGIASLVGLAGAAAFTGLYRSNDTTPDKHIIIRETPTATDIKTLLYQDHKDAVYSAAWSPDGRSIVSASADQTVRIWDASTGQTHFTYQKQGSQSYQALWSPDGKYIISGGPISVQQWLASNGQHGFTYNVAPAQPSHDIALSPDGTYLAVAPYTDTGKSSVQVWNTRNGNLVNTYNTIYVYCLNWSPDSKSLAIGSADTNIRILNITTGDTSLILTNKDMGMPRDVAWSPNGRRLAATGTDGKVHSWDTNSGEQLPTLNDPSTNGHMHSLAWSPNGAYIATGSTNGSVYLWQTDTGKLLASHGGQKGMITKLAWSPDDKAIVSSSLDHTVQIWTIPML</sequence>
<feature type="domain" description="Protein kinase" evidence="6">
    <location>
        <begin position="53"/>
        <end position="311"/>
    </location>
</feature>
<dbReference type="CDD" id="cd14014">
    <property type="entry name" value="STKc_PknB_like"/>
    <property type="match status" value="1"/>
</dbReference>
<evidence type="ECO:0000259" key="6">
    <source>
        <dbReference type="PROSITE" id="PS50011"/>
    </source>
</evidence>
<dbReference type="InterPro" id="IPR020472">
    <property type="entry name" value="WD40_PAC1"/>
</dbReference>
<dbReference type="Pfam" id="PF00069">
    <property type="entry name" value="Pkinase"/>
    <property type="match status" value="1"/>
</dbReference>
<keyword evidence="2" id="KW-0677">Repeat</keyword>
<evidence type="ECO:0000313" key="8">
    <source>
        <dbReference type="Proteomes" id="UP000287188"/>
    </source>
</evidence>
<feature type="compositionally biased region" description="Polar residues" evidence="4">
    <location>
        <begin position="624"/>
        <end position="639"/>
    </location>
</feature>
<keyword evidence="8" id="KW-1185">Reference proteome</keyword>
<dbReference type="InterPro" id="IPR000719">
    <property type="entry name" value="Prot_kinase_dom"/>
</dbReference>
<dbReference type="SMART" id="SM00220">
    <property type="entry name" value="S_TKc"/>
    <property type="match status" value="1"/>
</dbReference>
<dbReference type="Gene3D" id="3.30.200.20">
    <property type="entry name" value="Phosphorylase Kinase, domain 1"/>
    <property type="match status" value="1"/>
</dbReference>
<evidence type="ECO:0000256" key="1">
    <source>
        <dbReference type="ARBA" id="ARBA00022574"/>
    </source>
</evidence>
<accession>A0A402APY4</accession>
<dbReference type="SMART" id="SM00320">
    <property type="entry name" value="WD40"/>
    <property type="match status" value="7"/>
</dbReference>
<evidence type="ECO:0000256" key="3">
    <source>
        <dbReference type="PROSITE-ProRule" id="PRU00221"/>
    </source>
</evidence>
<feature type="repeat" description="WD" evidence="3">
    <location>
        <begin position="679"/>
        <end position="715"/>
    </location>
</feature>
<dbReference type="GO" id="GO:0005524">
    <property type="term" value="F:ATP binding"/>
    <property type="evidence" value="ECO:0007669"/>
    <property type="project" value="InterPro"/>
</dbReference>
<proteinExistence type="predicted"/>
<dbReference type="PANTHER" id="PTHR19879:SF9">
    <property type="entry name" value="TRANSCRIPTION INITIATION FACTOR TFIID SUBUNIT 5"/>
    <property type="match status" value="1"/>
</dbReference>
<dbReference type="SUPFAM" id="SSF50998">
    <property type="entry name" value="Quinoprotein alcohol dehydrogenase-like"/>
    <property type="match status" value="1"/>
</dbReference>
<dbReference type="InterPro" id="IPR011047">
    <property type="entry name" value="Quinoprotein_ADH-like_sf"/>
</dbReference>
<dbReference type="EMBL" id="BIFS01000001">
    <property type="protein sequence ID" value="GCE21223.1"/>
    <property type="molecule type" value="Genomic_DNA"/>
</dbReference>
<keyword evidence="1 3" id="KW-0853">WD repeat</keyword>
<feature type="repeat" description="WD" evidence="3">
    <location>
        <begin position="422"/>
        <end position="463"/>
    </location>
</feature>
<feature type="repeat" description="WD" evidence="3">
    <location>
        <begin position="644"/>
        <end position="678"/>
    </location>
</feature>
<dbReference type="OrthoDB" id="5632033at2"/>
<dbReference type="InterPro" id="IPR011009">
    <property type="entry name" value="Kinase-like_dom_sf"/>
</dbReference>
<keyword evidence="5" id="KW-0472">Membrane</keyword>
<dbReference type="InterPro" id="IPR001680">
    <property type="entry name" value="WD40_rpt"/>
</dbReference>
<feature type="region of interest" description="Disordered" evidence="4">
    <location>
        <begin position="336"/>
        <end position="372"/>
    </location>
</feature>
<dbReference type="InterPro" id="IPR015943">
    <property type="entry name" value="WD40/YVTN_repeat-like_dom_sf"/>
</dbReference>
<dbReference type="AlphaFoldDB" id="A0A402APY4"/>
<dbReference type="PROSITE" id="PS50011">
    <property type="entry name" value="PROTEIN_KINASE_DOM"/>
    <property type="match status" value="1"/>
</dbReference>
<dbReference type="RefSeq" id="WP_126552753.1">
    <property type="nucleotide sequence ID" value="NZ_BIFS01000001.1"/>
</dbReference>
<evidence type="ECO:0000313" key="7">
    <source>
        <dbReference type="EMBL" id="GCE21223.1"/>
    </source>
</evidence>